<accession>E4ZVE7</accession>
<proteinExistence type="predicted"/>
<dbReference type="VEuPathDB" id="FungiDB:LEMA_P027250.1"/>
<dbReference type="InParanoid" id="E4ZVE7"/>
<sequence>MLMSPHAVCPDFPQLSTTTITITITTTASSSSSAAAAADAHPDSIPPAVV</sequence>
<dbReference type="HOGENOM" id="CLU_3125353_0_0_1"/>
<evidence type="ECO:0000313" key="3">
    <source>
        <dbReference type="Proteomes" id="UP000002668"/>
    </source>
</evidence>
<keyword evidence="3" id="KW-1185">Reference proteome</keyword>
<reference evidence="3" key="1">
    <citation type="journal article" date="2011" name="Nat. Commun.">
        <title>Effector diversification within compartments of the Leptosphaeria maculans genome affected by Repeat-Induced Point mutations.</title>
        <authorList>
            <person name="Rouxel T."/>
            <person name="Grandaubert J."/>
            <person name="Hane J.K."/>
            <person name="Hoede C."/>
            <person name="van de Wouw A.P."/>
            <person name="Couloux A."/>
            <person name="Dominguez V."/>
            <person name="Anthouard V."/>
            <person name="Bally P."/>
            <person name="Bourras S."/>
            <person name="Cozijnsen A.J."/>
            <person name="Ciuffetti L.M."/>
            <person name="Degrave A."/>
            <person name="Dilmaghani A."/>
            <person name="Duret L."/>
            <person name="Fudal I."/>
            <person name="Goodwin S.B."/>
            <person name="Gout L."/>
            <person name="Glaser N."/>
            <person name="Linglin J."/>
            <person name="Kema G.H.J."/>
            <person name="Lapalu N."/>
            <person name="Lawrence C.B."/>
            <person name="May K."/>
            <person name="Meyer M."/>
            <person name="Ollivier B."/>
            <person name="Poulain J."/>
            <person name="Schoch C.L."/>
            <person name="Simon A."/>
            <person name="Spatafora J.W."/>
            <person name="Stachowiak A."/>
            <person name="Turgeon B.G."/>
            <person name="Tyler B.M."/>
            <person name="Vincent D."/>
            <person name="Weissenbach J."/>
            <person name="Amselem J."/>
            <person name="Quesneville H."/>
            <person name="Oliver R.P."/>
            <person name="Wincker P."/>
            <person name="Balesdent M.-H."/>
            <person name="Howlett B.J."/>
        </authorList>
    </citation>
    <scope>NUCLEOTIDE SEQUENCE [LARGE SCALE GENOMIC DNA]</scope>
    <source>
        <strain evidence="3">JN3 / isolate v23.1.3 / race Av1-4-5-6-7-8</strain>
    </source>
</reference>
<feature type="region of interest" description="Disordered" evidence="1">
    <location>
        <begin position="29"/>
        <end position="50"/>
    </location>
</feature>
<gene>
    <name evidence="2" type="ORF">LEMA_P027250.1</name>
</gene>
<name>E4ZVE7_LEPMJ</name>
<protein>
    <submittedName>
        <fullName evidence="2">Predicted protein</fullName>
    </submittedName>
</protein>
<evidence type="ECO:0000256" key="1">
    <source>
        <dbReference type="SAM" id="MobiDB-lite"/>
    </source>
</evidence>
<evidence type="ECO:0000313" key="2">
    <source>
        <dbReference type="EMBL" id="CBX95573.1"/>
    </source>
</evidence>
<dbReference type="AlphaFoldDB" id="E4ZVE7"/>
<feature type="compositionally biased region" description="Low complexity" evidence="1">
    <location>
        <begin position="29"/>
        <end position="38"/>
    </location>
</feature>
<dbReference type="Proteomes" id="UP000002668">
    <property type="component" value="Genome"/>
</dbReference>
<organism evidence="3">
    <name type="scientific">Leptosphaeria maculans (strain JN3 / isolate v23.1.3 / race Av1-4-5-6-7-8)</name>
    <name type="common">Blackleg fungus</name>
    <name type="synonym">Phoma lingam</name>
    <dbReference type="NCBI Taxonomy" id="985895"/>
    <lineage>
        <taxon>Eukaryota</taxon>
        <taxon>Fungi</taxon>
        <taxon>Dikarya</taxon>
        <taxon>Ascomycota</taxon>
        <taxon>Pezizomycotina</taxon>
        <taxon>Dothideomycetes</taxon>
        <taxon>Pleosporomycetidae</taxon>
        <taxon>Pleosporales</taxon>
        <taxon>Pleosporineae</taxon>
        <taxon>Leptosphaeriaceae</taxon>
        <taxon>Plenodomus</taxon>
        <taxon>Plenodomus lingam/Leptosphaeria maculans species complex</taxon>
    </lineage>
</organism>
<dbReference type="EMBL" id="FP929127">
    <property type="protein sequence ID" value="CBX95573.1"/>
    <property type="molecule type" value="Genomic_DNA"/>
</dbReference>